<sequence>MAGPRRKLVKEIWWSIEDNTLLFSKPIGEKAYHYRFDSDVWLPGRYERRVFANLIRDMYGVEYSDNRLLLFNRVSLGEFAVAVYGEGLRLGVLEYRGRSWVLHATGALASILVSIGAETVRVETRRRLKSKKIRLDSDREHVIVESGSHVGPAVRVGPGIYKVRDMAPKGFRLLSDTGIEKLVERNEAYLKSLEREAVGFAQRLDPGPNKKVYVAFSGGADSTATLAIAVEAFGADRVTAVYVDTGIEFPDTLHYAEKIASELGVDFVVVESGGVFWRELPREGPPSRDRRWCTAKLKIEALKRFYEHVRPRLILEGVRGFESQARMMLGSVTSSPVAPTARRAFPIYEWSRLEVQLYLAWKGLPTNPLYDKGLTRIGCVVCPAMHLFELWDVSRRLYPYLVESILERFAVLVGREIVTSGDWRFLGGPAEKWR</sequence>
<dbReference type="AlphaFoldDB" id="G0EDR9"/>
<dbReference type="InParanoid" id="G0EDR9"/>
<dbReference type="Pfam" id="PF01507">
    <property type="entry name" value="PAPS_reduct"/>
    <property type="match status" value="1"/>
</dbReference>
<evidence type="ECO:0000259" key="1">
    <source>
        <dbReference type="Pfam" id="PF01507"/>
    </source>
</evidence>
<name>G0EDR9_PYRF1</name>
<accession>G0EDR9</accession>
<dbReference type="PANTHER" id="PTHR43196:SF2">
    <property type="entry name" value="PHOSPHOADENOSINE PHOSPHOSULFATE REDUCTASE"/>
    <property type="match status" value="1"/>
</dbReference>
<reference evidence="2 3" key="1">
    <citation type="journal article" date="2011" name="Stand. Genomic Sci.">
        <title>Complete genome sequence of the hyperthermophilic chemolithoautotroph Pyrolobus fumarii type strain (1A).</title>
        <authorList>
            <person name="Anderson I."/>
            <person name="Goker M."/>
            <person name="Nolan M."/>
            <person name="Lucas S."/>
            <person name="Hammon N."/>
            <person name="Deshpande S."/>
            <person name="Cheng J.F."/>
            <person name="Tapia R."/>
            <person name="Han C."/>
            <person name="Goodwin L."/>
            <person name="Pitluck S."/>
            <person name="Huntemann M."/>
            <person name="Liolios K."/>
            <person name="Ivanova N."/>
            <person name="Pagani I."/>
            <person name="Mavromatis K."/>
            <person name="Ovchinikova G."/>
            <person name="Pati A."/>
            <person name="Chen A."/>
            <person name="Palaniappan K."/>
            <person name="Land M."/>
            <person name="Hauser L."/>
            <person name="Brambilla E.M."/>
            <person name="Huber H."/>
            <person name="Yasawong M."/>
            <person name="Rohde M."/>
            <person name="Spring S."/>
            <person name="Abt B."/>
            <person name="Sikorski J."/>
            <person name="Wirth R."/>
            <person name="Detter J.C."/>
            <person name="Woyke T."/>
            <person name="Bristow J."/>
            <person name="Eisen J.A."/>
            <person name="Markowitz V."/>
            <person name="Hugenholtz P."/>
            <person name="Kyrpides N.C."/>
            <person name="Klenk H.P."/>
            <person name="Lapidus A."/>
        </authorList>
    </citation>
    <scope>NUCLEOTIDE SEQUENCE [LARGE SCALE GENOMIC DNA]</scope>
    <source>
        <strain evidence="3">DSM 11204 / 1A</strain>
    </source>
</reference>
<dbReference type="STRING" id="694429.Pyrfu_0819"/>
<dbReference type="PANTHER" id="PTHR43196">
    <property type="entry name" value="SULFATE ADENYLYLTRANSFERASE SUBUNIT 2"/>
    <property type="match status" value="1"/>
</dbReference>
<dbReference type="InterPro" id="IPR014729">
    <property type="entry name" value="Rossmann-like_a/b/a_fold"/>
</dbReference>
<evidence type="ECO:0000313" key="2">
    <source>
        <dbReference type="EMBL" id="AEM38688.1"/>
    </source>
</evidence>
<dbReference type="EMBL" id="CP002838">
    <property type="protein sequence ID" value="AEM38688.1"/>
    <property type="molecule type" value="Genomic_DNA"/>
</dbReference>
<dbReference type="Proteomes" id="UP000001037">
    <property type="component" value="Chromosome"/>
</dbReference>
<dbReference type="InterPro" id="IPR050128">
    <property type="entry name" value="Sulfate_adenylyltrnsfr_sub2"/>
</dbReference>
<gene>
    <name evidence="2" type="ordered locus">Pyrfu_0819</name>
</gene>
<proteinExistence type="predicted"/>
<dbReference type="SUPFAM" id="SSF52402">
    <property type="entry name" value="Adenine nucleotide alpha hydrolases-like"/>
    <property type="match status" value="1"/>
</dbReference>
<keyword evidence="3" id="KW-1185">Reference proteome</keyword>
<evidence type="ECO:0000313" key="3">
    <source>
        <dbReference type="Proteomes" id="UP000001037"/>
    </source>
</evidence>
<feature type="domain" description="Phosphoadenosine phosphosulphate reductase" evidence="1">
    <location>
        <begin position="212"/>
        <end position="384"/>
    </location>
</feature>
<dbReference type="InterPro" id="IPR002500">
    <property type="entry name" value="PAPS_reduct_dom"/>
</dbReference>
<dbReference type="eggNOG" id="arCOG00073">
    <property type="taxonomic scope" value="Archaea"/>
</dbReference>
<organism evidence="2 3">
    <name type="scientific">Pyrolobus fumarii (strain DSM 11204 / 1A)</name>
    <dbReference type="NCBI Taxonomy" id="694429"/>
    <lineage>
        <taxon>Archaea</taxon>
        <taxon>Thermoproteota</taxon>
        <taxon>Thermoprotei</taxon>
        <taxon>Desulfurococcales</taxon>
        <taxon>Pyrodictiaceae</taxon>
        <taxon>Pyrolobus</taxon>
    </lineage>
</organism>
<dbReference type="HOGENOM" id="CLU_026622_0_0_2"/>
<protein>
    <submittedName>
        <fullName evidence="2">Phosphoadenosine phosphosulfate reductase</fullName>
    </submittedName>
</protein>
<dbReference type="Gene3D" id="3.40.50.620">
    <property type="entry name" value="HUPs"/>
    <property type="match status" value="1"/>
</dbReference>
<dbReference type="KEGG" id="pfm:Pyrfu_0819"/>
<dbReference type="GO" id="GO:0003824">
    <property type="term" value="F:catalytic activity"/>
    <property type="evidence" value="ECO:0007669"/>
    <property type="project" value="InterPro"/>
</dbReference>